<comment type="subcellular location">
    <subcellularLocation>
        <location evidence="4">Cytoplasm</location>
    </subcellularLocation>
</comment>
<dbReference type="InterPro" id="IPR008927">
    <property type="entry name" value="6-PGluconate_DH-like_C_sf"/>
</dbReference>
<dbReference type="Pfam" id="PF14748">
    <property type="entry name" value="P5CR_dimer"/>
    <property type="match status" value="1"/>
</dbReference>
<keyword evidence="4" id="KW-0641">Proline biosynthesis</keyword>
<dbReference type="InterPro" id="IPR028939">
    <property type="entry name" value="P5C_Rdtase_cat_N"/>
</dbReference>
<dbReference type="InterPro" id="IPR029036">
    <property type="entry name" value="P5CR_dimer"/>
</dbReference>
<dbReference type="InterPro" id="IPR036291">
    <property type="entry name" value="NAD(P)-bd_dom_sf"/>
</dbReference>
<reference evidence="9" key="1">
    <citation type="submission" date="2015-10" db="EMBL/GenBank/DDBJ databases">
        <title>Description of Candidatus Tenderia electrophaga gen. nov, sp. nov., an Uncultivated Electroautotroph from a Biocathode Enrichment.</title>
        <authorList>
            <person name="Eddie B.J."/>
            <person name="Malanoski A.P."/>
            <person name="Wang Z."/>
            <person name="Hall R.J."/>
            <person name="Oh S.D."/>
            <person name="Heiner C."/>
            <person name="Lin B."/>
            <person name="Strycharz-Glaven S.M."/>
        </authorList>
    </citation>
    <scope>NUCLEOTIDE SEQUENCE [LARGE SCALE GENOMIC DNA]</scope>
    <source>
        <strain evidence="9">NRL1</strain>
    </source>
</reference>
<evidence type="ECO:0000256" key="4">
    <source>
        <dbReference type="HAMAP-Rule" id="MF_01925"/>
    </source>
</evidence>
<comment type="function">
    <text evidence="4">Catalyzes the reduction of 1-pyrroline-5-carboxylate (PCA) to L-proline.</text>
</comment>
<dbReference type="Pfam" id="PF03807">
    <property type="entry name" value="F420_oxidored"/>
    <property type="match status" value="1"/>
</dbReference>
<keyword evidence="3 4" id="KW-0560">Oxidoreductase</keyword>
<evidence type="ECO:0000256" key="5">
    <source>
        <dbReference type="NCBIfam" id="TIGR00112"/>
    </source>
</evidence>
<feature type="binding site" evidence="6">
    <location>
        <position position="57"/>
    </location>
    <ligand>
        <name>NADPH</name>
        <dbReference type="ChEBI" id="CHEBI:57783"/>
    </ligand>
</feature>
<gene>
    <name evidence="4" type="primary">proC</name>
    <name evidence="9" type="ORF">Tel_03890</name>
</gene>
<evidence type="ECO:0000313" key="9">
    <source>
        <dbReference type="EMBL" id="ALP52352.1"/>
    </source>
</evidence>
<evidence type="ECO:0000313" key="10">
    <source>
        <dbReference type="Proteomes" id="UP000055136"/>
    </source>
</evidence>
<dbReference type="SUPFAM" id="SSF51735">
    <property type="entry name" value="NAD(P)-binding Rossmann-fold domains"/>
    <property type="match status" value="1"/>
</dbReference>
<dbReference type="Proteomes" id="UP000055136">
    <property type="component" value="Chromosome"/>
</dbReference>
<dbReference type="GO" id="GO:0055129">
    <property type="term" value="P:L-proline biosynthetic process"/>
    <property type="evidence" value="ECO:0007669"/>
    <property type="project" value="UniProtKB-UniRule"/>
</dbReference>
<comment type="pathway">
    <text evidence="4">Amino-acid biosynthesis; L-proline biosynthesis; L-proline from L-glutamate 5-semialdehyde: step 1/1.</text>
</comment>
<dbReference type="PANTHER" id="PTHR11645">
    <property type="entry name" value="PYRROLINE-5-CARBOXYLATE REDUCTASE"/>
    <property type="match status" value="1"/>
</dbReference>
<dbReference type="FunFam" id="1.10.3730.10:FF:000001">
    <property type="entry name" value="Pyrroline-5-carboxylate reductase"/>
    <property type="match status" value="1"/>
</dbReference>
<dbReference type="PANTHER" id="PTHR11645:SF0">
    <property type="entry name" value="PYRROLINE-5-CARBOXYLATE REDUCTASE 3"/>
    <property type="match status" value="1"/>
</dbReference>
<dbReference type="EMBL" id="CP013099">
    <property type="protein sequence ID" value="ALP52352.1"/>
    <property type="molecule type" value="Genomic_DNA"/>
</dbReference>
<dbReference type="AlphaFoldDB" id="A0A0S2TB22"/>
<dbReference type="KEGG" id="tee:Tel_03890"/>
<keyword evidence="4" id="KW-0963">Cytoplasm</keyword>
<dbReference type="PIRSF" id="PIRSF000193">
    <property type="entry name" value="Pyrrol-5-carb_rd"/>
    <property type="match status" value="1"/>
</dbReference>
<feature type="binding site" evidence="6">
    <location>
        <begin position="9"/>
        <end position="14"/>
    </location>
    <ligand>
        <name>NADP(+)</name>
        <dbReference type="ChEBI" id="CHEBI:58349"/>
    </ligand>
</feature>
<comment type="catalytic activity">
    <reaction evidence="4">
        <text>L-proline + NADP(+) = (S)-1-pyrroline-5-carboxylate + NADPH + 2 H(+)</text>
        <dbReference type="Rhea" id="RHEA:14109"/>
        <dbReference type="ChEBI" id="CHEBI:15378"/>
        <dbReference type="ChEBI" id="CHEBI:17388"/>
        <dbReference type="ChEBI" id="CHEBI:57783"/>
        <dbReference type="ChEBI" id="CHEBI:58349"/>
        <dbReference type="ChEBI" id="CHEBI:60039"/>
        <dbReference type="EC" id="1.5.1.2"/>
    </reaction>
</comment>
<accession>A0A0S2TB22</accession>
<dbReference type="GO" id="GO:0005737">
    <property type="term" value="C:cytoplasm"/>
    <property type="evidence" value="ECO:0007669"/>
    <property type="project" value="UniProtKB-SubCell"/>
</dbReference>
<keyword evidence="4" id="KW-0028">Amino-acid biosynthesis</keyword>
<dbReference type="UniPathway" id="UPA00098">
    <property type="reaction ID" value="UER00361"/>
</dbReference>
<name>A0A0S2TB22_9GAMM</name>
<evidence type="ECO:0000256" key="6">
    <source>
        <dbReference type="PIRSR" id="PIRSR000193-1"/>
    </source>
</evidence>
<keyword evidence="10" id="KW-1185">Reference proteome</keyword>
<proteinExistence type="inferred from homology"/>
<comment type="catalytic activity">
    <reaction evidence="4">
        <text>L-proline + NAD(+) = (S)-1-pyrroline-5-carboxylate + NADH + 2 H(+)</text>
        <dbReference type="Rhea" id="RHEA:14105"/>
        <dbReference type="ChEBI" id="CHEBI:15378"/>
        <dbReference type="ChEBI" id="CHEBI:17388"/>
        <dbReference type="ChEBI" id="CHEBI:57540"/>
        <dbReference type="ChEBI" id="CHEBI:57945"/>
        <dbReference type="ChEBI" id="CHEBI:60039"/>
        <dbReference type="EC" id="1.5.1.2"/>
    </reaction>
</comment>
<dbReference type="Gene3D" id="1.10.3730.10">
    <property type="entry name" value="ProC C-terminal domain-like"/>
    <property type="match status" value="1"/>
</dbReference>
<dbReference type="STRING" id="1748243.Tel_03890"/>
<dbReference type="HAMAP" id="MF_01925">
    <property type="entry name" value="P5C_reductase"/>
    <property type="match status" value="1"/>
</dbReference>
<evidence type="ECO:0000256" key="1">
    <source>
        <dbReference type="ARBA" id="ARBA00005525"/>
    </source>
</evidence>
<dbReference type="GO" id="GO:0004735">
    <property type="term" value="F:pyrroline-5-carboxylate reductase activity"/>
    <property type="evidence" value="ECO:0007669"/>
    <property type="project" value="UniProtKB-UniRule"/>
</dbReference>
<feature type="domain" description="Pyrroline-5-carboxylate reductase catalytic N-terminal" evidence="7">
    <location>
        <begin position="6"/>
        <end position="100"/>
    </location>
</feature>
<protein>
    <recommendedName>
        <fullName evidence="4 5">Pyrroline-5-carboxylate reductase</fullName>
        <shortName evidence="4">P5C reductase</shortName>
        <shortName evidence="4">P5CR</shortName>
        <ecNumber evidence="4 5">1.5.1.2</ecNumber>
    </recommendedName>
    <alternativeName>
        <fullName evidence="4">PCA reductase</fullName>
    </alternativeName>
</protein>
<comment type="similarity">
    <text evidence="1 4">Belongs to the pyrroline-5-carboxylate reductase family.</text>
</comment>
<organism evidence="9 10">
    <name type="scientific">Candidatus Tenderia electrophaga</name>
    <dbReference type="NCBI Taxonomy" id="1748243"/>
    <lineage>
        <taxon>Bacteria</taxon>
        <taxon>Pseudomonadati</taxon>
        <taxon>Pseudomonadota</taxon>
        <taxon>Gammaproteobacteria</taxon>
        <taxon>Candidatus Tenderiales</taxon>
        <taxon>Candidatus Tenderiaceae</taxon>
        <taxon>Candidatus Tenderia</taxon>
    </lineage>
</organism>
<evidence type="ECO:0000256" key="3">
    <source>
        <dbReference type="ARBA" id="ARBA00023002"/>
    </source>
</evidence>
<dbReference type="SUPFAM" id="SSF48179">
    <property type="entry name" value="6-phosphogluconate dehydrogenase C-terminal domain-like"/>
    <property type="match status" value="1"/>
</dbReference>
<keyword evidence="2 4" id="KW-0521">NADP</keyword>
<dbReference type="NCBIfam" id="TIGR00112">
    <property type="entry name" value="proC"/>
    <property type="match status" value="1"/>
</dbReference>
<dbReference type="InterPro" id="IPR000304">
    <property type="entry name" value="Pyrroline-COOH_reductase"/>
</dbReference>
<dbReference type="Gene3D" id="3.40.50.720">
    <property type="entry name" value="NAD(P)-binding Rossmann-like Domain"/>
    <property type="match status" value="1"/>
</dbReference>
<evidence type="ECO:0000256" key="2">
    <source>
        <dbReference type="ARBA" id="ARBA00022857"/>
    </source>
</evidence>
<feature type="binding site" evidence="6">
    <location>
        <begin position="70"/>
        <end position="73"/>
    </location>
    <ligand>
        <name>NADP(+)</name>
        <dbReference type="ChEBI" id="CHEBI:58349"/>
    </ligand>
</feature>
<dbReference type="EC" id="1.5.1.2" evidence="4 5"/>
<evidence type="ECO:0000259" key="8">
    <source>
        <dbReference type="Pfam" id="PF14748"/>
    </source>
</evidence>
<feature type="domain" description="Pyrroline-5-carboxylate reductase dimerisation" evidence="8">
    <location>
        <begin position="164"/>
        <end position="268"/>
    </location>
</feature>
<sequence>METLNISFIGAGNMASSLIGGLLADGKAPTSIHIADVDKARLDTLKQRFAISVCDSNEAAAAAADILVLAVKPQSLRAVTGEIRDQVQQSRPLVISIAAGVRQHDINRWLGGDVAVVRVMPNTPALIQTGASALYANERVTTAQRNAAETILRAVGIALWLDDEAHMDAVTALSGSGPAYFFLFMEAMEAAGRALGLDADSARLLTLQTAFGATKMALESSEDCATLRRRVTSPGGTTEQALRVFEQGDLRGLIEQAVTAAAKRSEELAQALGKEQE</sequence>
<evidence type="ECO:0000259" key="7">
    <source>
        <dbReference type="Pfam" id="PF03807"/>
    </source>
</evidence>